<reference evidence="7" key="1">
    <citation type="submission" date="2023-07" db="EMBL/GenBank/DDBJ databases">
        <authorList>
            <person name="Stuckert A."/>
        </authorList>
    </citation>
    <scope>NUCLEOTIDE SEQUENCE</scope>
</reference>
<dbReference type="EMBL" id="CAUEEQ010028596">
    <property type="protein sequence ID" value="CAJ0948495.1"/>
    <property type="molecule type" value="Genomic_DNA"/>
</dbReference>
<evidence type="ECO:0000256" key="3">
    <source>
        <dbReference type="ARBA" id="ARBA00022741"/>
    </source>
</evidence>
<proteinExistence type="predicted"/>
<keyword evidence="2" id="KW-0677">Repeat</keyword>
<feature type="domain" description="NOD1/2 winged helix" evidence="6">
    <location>
        <begin position="106"/>
        <end position="162"/>
    </location>
</feature>
<dbReference type="SUPFAM" id="SSF52047">
    <property type="entry name" value="RNI-like"/>
    <property type="match status" value="1"/>
</dbReference>
<dbReference type="Pfam" id="PF13516">
    <property type="entry name" value="LRR_6"/>
    <property type="match status" value="3"/>
</dbReference>
<evidence type="ECO:0000313" key="7">
    <source>
        <dbReference type="EMBL" id="CAJ0948495.1"/>
    </source>
</evidence>
<dbReference type="Pfam" id="PF17776">
    <property type="entry name" value="NLRC4_HD2"/>
    <property type="match status" value="1"/>
</dbReference>
<organism evidence="7 8">
    <name type="scientific">Ranitomeya imitator</name>
    <name type="common">mimic poison frog</name>
    <dbReference type="NCBI Taxonomy" id="111125"/>
    <lineage>
        <taxon>Eukaryota</taxon>
        <taxon>Metazoa</taxon>
        <taxon>Chordata</taxon>
        <taxon>Craniata</taxon>
        <taxon>Vertebrata</taxon>
        <taxon>Euteleostomi</taxon>
        <taxon>Amphibia</taxon>
        <taxon>Batrachia</taxon>
        <taxon>Anura</taxon>
        <taxon>Neobatrachia</taxon>
        <taxon>Hyloidea</taxon>
        <taxon>Dendrobatidae</taxon>
        <taxon>Dendrobatinae</taxon>
        <taxon>Ranitomeya</taxon>
    </lineage>
</organism>
<evidence type="ECO:0000256" key="1">
    <source>
        <dbReference type="ARBA" id="ARBA00022614"/>
    </source>
</evidence>
<protein>
    <recommendedName>
        <fullName evidence="9">Nucleotide-binding oligomerization domain-containing protein 1</fullName>
    </recommendedName>
</protein>
<name>A0ABN9LV49_9NEOB</name>
<evidence type="ECO:0000256" key="2">
    <source>
        <dbReference type="ARBA" id="ARBA00022737"/>
    </source>
</evidence>
<accession>A0ABN9LV49</accession>
<dbReference type="InterPro" id="IPR041075">
    <property type="entry name" value="NOD1/2_WH"/>
</dbReference>
<evidence type="ECO:0000313" key="8">
    <source>
        <dbReference type="Proteomes" id="UP001176940"/>
    </source>
</evidence>
<dbReference type="Gene3D" id="3.80.10.10">
    <property type="entry name" value="Ribonuclease Inhibitor"/>
    <property type="match status" value="1"/>
</dbReference>
<gene>
    <name evidence="7" type="ORF">RIMI_LOCUS12184397</name>
</gene>
<dbReference type="InterPro" id="IPR001611">
    <property type="entry name" value="Leu-rich_rpt"/>
</dbReference>
<dbReference type="Pfam" id="PF17779">
    <property type="entry name" value="WHD_NOD2"/>
    <property type="match status" value="1"/>
</dbReference>
<keyword evidence="3" id="KW-0547">Nucleotide-binding</keyword>
<dbReference type="InterPro" id="IPR041267">
    <property type="entry name" value="NLRP_HD2"/>
</dbReference>
<evidence type="ECO:0000259" key="6">
    <source>
        <dbReference type="Pfam" id="PF17779"/>
    </source>
</evidence>
<keyword evidence="1" id="KW-0433">Leucine-rich repeat</keyword>
<evidence type="ECO:0000256" key="4">
    <source>
        <dbReference type="ARBA" id="ARBA00022840"/>
    </source>
</evidence>
<feature type="domain" description="NACHT LRR and PYD" evidence="5">
    <location>
        <begin position="164"/>
        <end position="307"/>
    </location>
</feature>
<keyword evidence="4" id="KW-0067">ATP-binding</keyword>
<evidence type="ECO:0000259" key="5">
    <source>
        <dbReference type="Pfam" id="PF17776"/>
    </source>
</evidence>
<comment type="caution">
    <text evidence="7">The sequence shown here is derived from an EMBL/GenBank/DDBJ whole genome shotgun (WGS) entry which is preliminary data.</text>
</comment>
<keyword evidence="8" id="KW-1185">Reference proteome</keyword>
<dbReference type="SMART" id="SM00368">
    <property type="entry name" value="LRR_RI"/>
    <property type="match status" value="5"/>
</dbReference>
<dbReference type="Proteomes" id="UP001176940">
    <property type="component" value="Unassembled WGS sequence"/>
</dbReference>
<evidence type="ECO:0008006" key="9">
    <source>
        <dbReference type="Google" id="ProtNLM"/>
    </source>
</evidence>
<dbReference type="PANTHER" id="PTHR47189:SF1">
    <property type="entry name" value="MHC CLASS II TRANSACTIVATOR"/>
    <property type="match status" value="1"/>
</dbReference>
<sequence>MLRGFRTDNLLEYTNLFFKEPSVQMRVLSHLNANHNFSSLCSIPLFCWIIFKSYEHFHFVNESPEFSTRSVTLTDIFLLIVEVYLNLSTKGTNRPQAETYKRGKETLLLIGKLAYDGMDNSRFVFDNATITSLKIPEQDLKLGFLRTVKNYNGGEENSSFEFFHVTLQSFFTALFLVIDSRTSTTDLLKYFGHCAHSQQEEVSGNLILCVCAKKHKQGDPFANNDHLQFINLFLCGLLSKPKQVLLRHLVPSSILKVKRKALKQQLFRSVKFHLKNLPRSKFMGYNRVHALTHFIWMARCICETQCEKVGKLVARGICADYIKLSFCGASSSDCGAISFLLNQYQKQIALELDNNNINDYGVKELIPCFRKLTVVRLSVNQITDEGVKVLAEELTKHKIIKLYKNLITDHGAKHVAKIILECPLLKYLKMWGNRIGDEGAQAFAEAIRNHPCLKDLSLACNEITSVGGAYIADALKHNTSLRILWLTENKFTDDVAQSFGETLRVNQTLQHLWLVKNHITNYGANILAEALDHNTGLEELCLHNNPLTLDENEPFQMNSRIKT</sequence>
<dbReference type="InterPro" id="IPR032675">
    <property type="entry name" value="LRR_dom_sf"/>
</dbReference>
<dbReference type="PANTHER" id="PTHR47189">
    <property type="entry name" value="MHC CLASS II TRANSACTIVATOR"/>
    <property type="match status" value="1"/>
</dbReference>